<evidence type="ECO:0000259" key="12">
    <source>
        <dbReference type="Pfam" id="PF00593"/>
    </source>
</evidence>
<keyword evidence="8 14" id="KW-0675">Receptor</keyword>
<evidence type="ECO:0000313" key="14">
    <source>
        <dbReference type="EMBL" id="ANJ75431.1"/>
    </source>
</evidence>
<dbReference type="GO" id="GO:0044718">
    <property type="term" value="P:siderophore transmembrane transport"/>
    <property type="evidence" value="ECO:0007669"/>
    <property type="project" value="TreeGrafter"/>
</dbReference>
<evidence type="ECO:0000256" key="6">
    <source>
        <dbReference type="ARBA" id="ARBA00023077"/>
    </source>
</evidence>
<evidence type="ECO:0000256" key="11">
    <source>
        <dbReference type="RuleBase" id="RU003357"/>
    </source>
</evidence>
<dbReference type="PANTHER" id="PTHR30069">
    <property type="entry name" value="TONB-DEPENDENT OUTER MEMBRANE RECEPTOR"/>
    <property type="match status" value="1"/>
</dbReference>
<comment type="similarity">
    <text evidence="2 10 11">Belongs to the TonB-dependent receptor family.</text>
</comment>
<keyword evidence="5 10" id="KW-0812">Transmembrane</keyword>
<evidence type="ECO:0000256" key="5">
    <source>
        <dbReference type="ARBA" id="ARBA00022692"/>
    </source>
</evidence>
<keyword evidence="6 11" id="KW-0798">TonB box</keyword>
<dbReference type="Gene3D" id="2.40.170.20">
    <property type="entry name" value="TonB-dependent receptor, beta-barrel domain"/>
    <property type="match status" value="1"/>
</dbReference>
<sequence>MKLDHPHSGRHAVALAVAALSSMSVAHAAEPTPPEIDLATTMVIAPPPSSPLTIVTDPKSPRQPLPASDGADYLKTIPGFTSIRSGGTNGDPVLRGMFGSRLNILTNGTSMLGACPNRMDAPTSYISPESYDKLTVIKGPESVIYGPVGSAGTVLFERNTKRFTEPGTRFDGSVVGGSFGRNDQNADFTAGTPDAYARITANHAHQQDYKDGNGNTIPSQWDKWNVDAALGLTPDDHTRLELTAGTGDGYARYAGRGMDGAHFRRESVGLRFDKSHIGEVLQRIEAQVYYNDADHVMDNFTLRKPDPMSSMPMGMAADVGRRTVGGRVAATLRWADALQLVTGLDMQTSRLRSRSGTEMVSYSSQSWVPSASFFNTGAFGELTWFAAEHQRVIAGARIDQASARDDRASINSMMGSRPNPTAGQDRSRTLPSGFVRYEHDVSGVPATLYAGVGHAERFPDYWELISPSMGPTGSVNAFSAIRPEKTTQLDIGAQYKSARFDAWVSAYAGVVNDFILFNYRPGMMGPMSQATNVDARIAGGEIGGTWRVSNAWRVDGALAYAWGRNSSTGQPLPQMPPLDLRLGVEYERGPWSAGGLWRVAAAQHRYALNQGNVVGQDFGPSAGFGVLSLHAGYAVSKTVRVAVGVDNVLNKAYTEHLNLAGDAGFGFPARTPIPEPGRTAWARVSIKM</sequence>
<organism evidence="14 15">
    <name type="scientific">Ralstonia insidiosa</name>
    <dbReference type="NCBI Taxonomy" id="190721"/>
    <lineage>
        <taxon>Bacteria</taxon>
        <taxon>Pseudomonadati</taxon>
        <taxon>Pseudomonadota</taxon>
        <taxon>Betaproteobacteria</taxon>
        <taxon>Burkholderiales</taxon>
        <taxon>Burkholderiaceae</taxon>
        <taxon>Ralstonia</taxon>
    </lineage>
</organism>
<evidence type="ECO:0000256" key="8">
    <source>
        <dbReference type="ARBA" id="ARBA00023170"/>
    </source>
</evidence>
<dbReference type="GeneID" id="61528977"/>
<evidence type="ECO:0000256" key="7">
    <source>
        <dbReference type="ARBA" id="ARBA00023136"/>
    </source>
</evidence>
<dbReference type="AlphaFoldDB" id="A0A192A5A3"/>
<keyword evidence="3 10" id="KW-0813">Transport</keyword>
<evidence type="ECO:0000256" key="4">
    <source>
        <dbReference type="ARBA" id="ARBA00022452"/>
    </source>
</evidence>
<dbReference type="Pfam" id="PF00593">
    <property type="entry name" value="TonB_dep_Rec_b-barrel"/>
    <property type="match status" value="1"/>
</dbReference>
<dbReference type="EMBL" id="CP016023">
    <property type="protein sequence ID" value="ANJ75431.1"/>
    <property type="molecule type" value="Genomic_DNA"/>
</dbReference>
<feature type="domain" description="TonB-dependent receptor plug" evidence="13">
    <location>
        <begin position="60"/>
        <end position="153"/>
    </location>
</feature>
<gene>
    <name evidence="14" type="ORF">A9Y76_23325</name>
</gene>
<feature type="domain" description="TonB-dependent receptor-like beta-barrel" evidence="12">
    <location>
        <begin position="207"/>
        <end position="648"/>
    </location>
</feature>
<evidence type="ECO:0000259" key="13">
    <source>
        <dbReference type="Pfam" id="PF07715"/>
    </source>
</evidence>
<dbReference type="SUPFAM" id="SSF56935">
    <property type="entry name" value="Porins"/>
    <property type="match status" value="1"/>
</dbReference>
<dbReference type="GO" id="GO:0009279">
    <property type="term" value="C:cell outer membrane"/>
    <property type="evidence" value="ECO:0007669"/>
    <property type="project" value="UniProtKB-SubCell"/>
</dbReference>
<evidence type="ECO:0000256" key="1">
    <source>
        <dbReference type="ARBA" id="ARBA00004571"/>
    </source>
</evidence>
<dbReference type="InterPro" id="IPR037066">
    <property type="entry name" value="Plug_dom_sf"/>
</dbReference>
<dbReference type="Pfam" id="PF07715">
    <property type="entry name" value="Plug"/>
    <property type="match status" value="1"/>
</dbReference>
<dbReference type="NCBIfam" id="TIGR01778">
    <property type="entry name" value="TonB-copper"/>
    <property type="match status" value="1"/>
</dbReference>
<dbReference type="RefSeq" id="WP_064808029.1">
    <property type="nucleotide sequence ID" value="NZ_CP016023.1"/>
</dbReference>
<dbReference type="InterPro" id="IPR012910">
    <property type="entry name" value="Plug_dom"/>
</dbReference>
<dbReference type="STRING" id="190721.ACS15_5081"/>
<keyword evidence="4 10" id="KW-1134">Transmembrane beta strand</keyword>
<name>A0A192A5A3_9RALS</name>
<evidence type="ECO:0000256" key="10">
    <source>
        <dbReference type="PROSITE-ProRule" id="PRU01360"/>
    </source>
</evidence>
<dbReference type="InterPro" id="IPR039426">
    <property type="entry name" value="TonB-dep_rcpt-like"/>
</dbReference>
<evidence type="ECO:0000256" key="2">
    <source>
        <dbReference type="ARBA" id="ARBA00009810"/>
    </source>
</evidence>
<dbReference type="PANTHER" id="PTHR30069:SF49">
    <property type="entry name" value="OUTER MEMBRANE PROTEIN C"/>
    <property type="match status" value="1"/>
</dbReference>
<dbReference type="Gene3D" id="2.170.130.10">
    <property type="entry name" value="TonB-dependent receptor, plug domain"/>
    <property type="match status" value="1"/>
</dbReference>
<dbReference type="OrthoDB" id="5332150at2"/>
<keyword evidence="15" id="KW-1185">Reference proteome</keyword>
<evidence type="ECO:0000256" key="9">
    <source>
        <dbReference type="ARBA" id="ARBA00023237"/>
    </source>
</evidence>
<keyword evidence="7 10" id="KW-0472">Membrane</keyword>
<proteinExistence type="inferred from homology"/>
<dbReference type="PROSITE" id="PS52016">
    <property type="entry name" value="TONB_DEPENDENT_REC_3"/>
    <property type="match status" value="1"/>
</dbReference>
<keyword evidence="9 10" id="KW-0998">Cell outer membrane</keyword>
<accession>A0A192A5A3</accession>
<dbReference type="InterPro" id="IPR036942">
    <property type="entry name" value="Beta-barrel_TonB_sf"/>
</dbReference>
<dbReference type="Proteomes" id="UP000078572">
    <property type="component" value="Chromosome 2"/>
</dbReference>
<dbReference type="GO" id="GO:0015344">
    <property type="term" value="F:siderophore uptake transmembrane transporter activity"/>
    <property type="evidence" value="ECO:0007669"/>
    <property type="project" value="TreeGrafter"/>
</dbReference>
<protein>
    <submittedName>
        <fullName evidence="14">TonB-dependent copper receptor</fullName>
    </submittedName>
</protein>
<comment type="subcellular location">
    <subcellularLocation>
        <location evidence="1 10">Cell outer membrane</location>
        <topology evidence="1 10">Multi-pass membrane protein</topology>
    </subcellularLocation>
</comment>
<dbReference type="CDD" id="cd01347">
    <property type="entry name" value="ligand_gated_channel"/>
    <property type="match status" value="1"/>
</dbReference>
<evidence type="ECO:0000256" key="3">
    <source>
        <dbReference type="ARBA" id="ARBA00022448"/>
    </source>
</evidence>
<evidence type="ECO:0000313" key="15">
    <source>
        <dbReference type="Proteomes" id="UP000078572"/>
    </source>
</evidence>
<reference evidence="15" key="1">
    <citation type="submission" date="2016-06" db="EMBL/GenBank/DDBJ databases">
        <authorList>
            <person name="Xu Y."/>
            <person name="Nagy A."/>
            <person name="Yan X."/>
            <person name="Kim S.W."/>
            <person name="Haley B."/>
            <person name="Liu N.T."/>
            <person name="Nou X."/>
        </authorList>
    </citation>
    <scope>NUCLEOTIDE SEQUENCE [LARGE SCALE GENOMIC DNA]</scope>
    <source>
        <strain evidence="15">ATCC 49129</strain>
    </source>
</reference>
<dbReference type="InterPro" id="IPR000531">
    <property type="entry name" value="Beta-barrel_TonB"/>
</dbReference>
<dbReference type="InterPro" id="IPR010100">
    <property type="entry name" value="TonB-dep_Cu_rcpt"/>
</dbReference>